<evidence type="ECO:0000313" key="20">
    <source>
        <dbReference type="Proteomes" id="UP000800235"/>
    </source>
</evidence>
<dbReference type="SMART" id="SM00490">
    <property type="entry name" value="HELICc"/>
    <property type="match status" value="1"/>
</dbReference>
<evidence type="ECO:0000256" key="12">
    <source>
        <dbReference type="ARBA" id="ARBA00023159"/>
    </source>
</evidence>
<dbReference type="Proteomes" id="UP000800235">
    <property type="component" value="Unassembled WGS sequence"/>
</dbReference>
<evidence type="ECO:0000256" key="3">
    <source>
        <dbReference type="ARBA" id="ARBA00011826"/>
    </source>
</evidence>
<evidence type="ECO:0000256" key="9">
    <source>
        <dbReference type="ARBA" id="ARBA00022853"/>
    </source>
</evidence>
<evidence type="ECO:0000256" key="16">
    <source>
        <dbReference type="SAM" id="MobiDB-lite"/>
    </source>
</evidence>
<dbReference type="InterPro" id="IPR000330">
    <property type="entry name" value="SNF2_N"/>
</dbReference>
<feature type="compositionally biased region" description="Acidic residues" evidence="16">
    <location>
        <begin position="533"/>
        <end position="554"/>
    </location>
</feature>
<keyword evidence="11" id="KW-0238">DNA-binding</keyword>
<dbReference type="EMBL" id="MU007013">
    <property type="protein sequence ID" value="KAF2435592.1"/>
    <property type="molecule type" value="Genomic_DNA"/>
</dbReference>
<feature type="compositionally biased region" description="Basic and acidic residues" evidence="16">
    <location>
        <begin position="177"/>
        <end position="189"/>
    </location>
</feature>
<dbReference type="InterPro" id="IPR038718">
    <property type="entry name" value="SNF2-like_sf"/>
</dbReference>
<evidence type="ECO:0000256" key="11">
    <source>
        <dbReference type="ARBA" id="ARBA00023125"/>
    </source>
</evidence>
<comment type="catalytic activity">
    <reaction evidence="15">
        <text>ATP + H2O = ADP + phosphate + H(+)</text>
        <dbReference type="Rhea" id="RHEA:13065"/>
        <dbReference type="ChEBI" id="CHEBI:15377"/>
        <dbReference type="ChEBI" id="CHEBI:15378"/>
        <dbReference type="ChEBI" id="CHEBI:30616"/>
        <dbReference type="ChEBI" id="CHEBI:43474"/>
        <dbReference type="ChEBI" id="CHEBI:456216"/>
        <dbReference type="EC" id="3.6.4.12"/>
    </reaction>
</comment>
<organism evidence="19 20">
    <name type="scientific">Tothia fuscella</name>
    <dbReference type="NCBI Taxonomy" id="1048955"/>
    <lineage>
        <taxon>Eukaryota</taxon>
        <taxon>Fungi</taxon>
        <taxon>Dikarya</taxon>
        <taxon>Ascomycota</taxon>
        <taxon>Pezizomycotina</taxon>
        <taxon>Dothideomycetes</taxon>
        <taxon>Pleosporomycetidae</taxon>
        <taxon>Venturiales</taxon>
        <taxon>Cylindrosympodiaceae</taxon>
        <taxon>Tothia</taxon>
    </lineage>
</organism>
<evidence type="ECO:0000256" key="8">
    <source>
        <dbReference type="ARBA" id="ARBA00022840"/>
    </source>
</evidence>
<gene>
    <name evidence="19" type="ORF">EJ08DRAFT_645870</name>
</gene>
<dbReference type="InterPro" id="IPR049730">
    <property type="entry name" value="SNF2/RAD54-like_C"/>
</dbReference>
<name>A0A9P4U440_9PEZI</name>
<keyword evidence="20" id="KW-1185">Reference proteome</keyword>
<feature type="domain" description="Helicase C-terminal" evidence="18">
    <location>
        <begin position="1342"/>
        <end position="1492"/>
    </location>
</feature>
<evidence type="ECO:0000256" key="2">
    <source>
        <dbReference type="ARBA" id="ARBA00009220"/>
    </source>
</evidence>
<comment type="caution">
    <text evidence="19">The sequence shown here is derived from an EMBL/GenBank/DDBJ whole genome shotgun (WGS) entry which is preliminary data.</text>
</comment>
<keyword evidence="6" id="KW-0378">Hydrolase</keyword>
<dbReference type="Gene3D" id="3.40.50.10810">
    <property type="entry name" value="Tandem AAA-ATPase domain"/>
    <property type="match status" value="1"/>
</dbReference>
<dbReference type="GO" id="GO:0005524">
    <property type="term" value="F:ATP binding"/>
    <property type="evidence" value="ECO:0007669"/>
    <property type="project" value="UniProtKB-KW"/>
</dbReference>
<dbReference type="InterPro" id="IPR002464">
    <property type="entry name" value="DNA/RNA_helicase_DEAH_CS"/>
</dbReference>
<dbReference type="GO" id="GO:0042393">
    <property type="term" value="F:histone binding"/>
    <property type="evidence" value="ECO:0007669"/>
    <property type="project" value="TreeGrafter"/>
</dbReference>
<feature type="compositionally biased region" description="Basic and acidic residues" evidence="16">
    <location>
        <begin position="14"/>
        <end position="45"/>
    </location>
</feature>
<evidence type="ECO:0000259" key="18">
    <source>
        <dbReference type="PROSITE" id="PS51194"/>
    </source>
</evidence>
<keyword evidence="5" id="KW-0547">Nucleotide-binding</keyword>
<dbReference type="FunFam" id="3.40.50.10810:FF:000005">
    <property type="entry name" value="Photoperiod-independent early flowering 1"/>
    <property type="match status" value="1"/>
</dbReference>
<dbReference type="InterPro" id="IPR014001">
    <property type="entry name" value="Helicase_ATP-bd"/>
</dbReference>
<evidence type="ECO:0000256" key="7">
    <source>
        <dbReference type="ARBA" id="ARBA00022806"/>
    </source>
</evidence>
<evidence type="ECO:0000256" key="4">
    <source>
        <dbReference type="ARBA" id="ARBA00012551"/>
    </source>
</evidence>
<feature type="compositionally biased region" description="Polar residues" evidence="16">
    <location>
        <begin position="237"/>
        <end position="252"/>
    </location>
</feature>
<keyword evidence="9" id="KW-0156">Chromatin regulator</keyword>
<evidence type="ECO:0000256" key="10">
    <source>
        <dbReference type="ARBA" id="ARBA00023015"/>
    </source>
</evidence>
<protein>
    <recommendedName>
        <fullName evidence="4">DNA helicase</fullName>
        <ecNumber evidence="4">3.6.4.12</ecNumber>
    </recommendedName>
</protein>
<feature type="compositionally biased region" description="Acidic residues" evidence="16">
    <location>
        <begin position="580"/>
        <end position="600"/>
    </location>
</feature>
<feature type="compositionally biased region" description="Acidic residues" evidence="16">
    <location>
        <begin position="721"/>
        <end position="735"/>
    </location>
</feature>
<sequence length="1640" mass="184570">MQPAEDVVVQGQQRDNDNDKHQTVIDDTPTTHDNQRNESHDKNGLHAEVTAVKTEDNDNDNDNAEAKSSAEEQSGAEVGNNKKRKRKIDSINKSSLSSRAPSPPWKKIHVEGPTSFIVDGKRKSSRVNTLPHEMQPATPTTPTTSSSEPQRKTRGASNSSKPRPSYAALHNGTAADVKPKAPASKEKKPPSSSANSPAQPQFRKPGRPRKNPLELQSHKRSSSNSMPSPATEKKSPPKSSRGYSRNAQNDLPSTPGRRKLGANGFHGAEASKTTSPRSQRLKIRVRDPSATVLQPPLPSLLKKHASFAEFLQNDNPLEGETDIAITPAQALQEARIRIKLAKAAEPGGFLSREKCARFMDVERDEPPPRYGHWSYLSAHAINFHKLLTREKLAHRKQAKHVAVQCQSAIQSQQRWAFCRQPKSEEEAWIEQRENQALRAKQVVKDLIAKWEMVRQEVHKLRFAKWQEDQELLGKQALDDMLDKSNLLLNQGRNRDSSEFPSEFAGRSSIDPFGSDAGTGADRSDAGSGNSDAADSDDENMSESEDEEDAVEAQDEDAHLSPNALKAKYVALMEQRLPSDSSEDSEESEQNEDQSDAEDVETPTTTLDTLTKDSADDDVASTKDPTEELAPEGGKNDAPEETPPPIEEVDDFLLDDSDEESTEMDSGTEDDAGEELESEEEEEDEGDLGNSLLGFYGKDLIKTEPEEVDDAVSGAEAKAPDQEQEAVDPEMEDVEEIERPKTIGIRRPDLSIDKSVARRSASDSIPSTPKTPKTPSRTEVPSILLRGTLREYQHDGLDWLANLYTGNRNGILADEMGLGKTIQTISLLAHLAVKHEIWGPHLIVVPSSVILNWEIEFKKFLPGFKILTYYGTQSDRKGKREGWLNDDKWNVVITSYQLILKDHQAFKRRNWHYLVLDEAHNIKNFKSKRWQVMLSFKTHSRLLLTGTPLQNNLQELWSLLYFLMPAGLDGLGGFADLEKFLSSMKRPADQILDQGRQKLDEEAQSRVTKLHEVLRPFLLRRLKAEVEKQMPGKYEHVVYCRLSKRQRQLYDEFMGRSDTKRTLSSGNYMSIINCLMSLRKVCNHPDLFETRQIVTSFAMPKSVVADFEIKELLVRRCHFARDRDDDAFLDFAGLVPTVNEIHSRLHSIRRDYLKPTKVLYDLVAQQSRRLKASTDSGLSTTQSVLGKIASDAQLSVLDQLKNCAAHARRTADRWPIYGTDLVKLLTMPNRFRTLPPNRRQQHNGSMGEWYLNNSSVIPQMMPTLEEQAARSEILVTKFGCLTPAVVAEDVLPLVLTRRGIDIVQQAQQLTTSRQDPYHEARIRLSIAFPDKRLLQYDCGKLQRLDKLLRQLQAGGHRCLIFTQMTKVLDILEQFLNIHGHRYLRLDGGTKIEQRQILTDRFNEDKSILAFILSSRSGGLGINLTGADTVIFYDLDWNPAMDAQCQDRCHRIGQTRDVHIYRFVSEYTIEANILRKSNQKRLLDDVIIQKGEFTTDYFNKISYKDAFEDTNELQGEDAEASAAMDRVLGEVTGLGRVLESVEDKEDAVAAKVAQKEMVEEVDAADFSEVPVASTLGTEETPLESGVSTLGVRAANGLMEDDEVKPHVDDYMVRTVLDWYKYIPYVPKNAARKKSKKGRDYRR</sequence>
<dbReference type="Pfam" id="PF00271">
    <property type="entry name" value="Helicase_C"/>
    <property type="match status" value="1"/>
</dbReference>
<evidence type="ECO:0000256" key="5">
    <source>
        <dbReference type="ARBA" id="ARBA00022741"/>
    </source>
</evidence>
<dbReference type="GO" id="GO:0003677">
    <property type="term" value="F:DNA binding"/>
    <property type="evidence" value="ECO:0007669"/>
    <property type="project" value="UniProtKB-KW"/>
</dbReference>
<dbReference type="GO" id="GO:0003678">
    <property type="term" value="F:DNA helicase activity"/>
    <property type="evidence" value="ECO:0007669"/>
    <property type="project" value="UniProtKB-EC"/>
</dbReference>
<evidence type="ECO:0000256" key="14">
    <source>
        <dbReference type="ARBA" id="ARBA00023242"/>
    </source>
</evidence>
<comment type="subcellular location">
    <subcellularLocation>
        <location evidence="1">Nucleus</location>
    </subcellularLocation>
</comment>
<dbReference type="InterPro" id="IPR050520">
    <property type="entry name" value="INO80/SWR1_helicase"/>
</dbReference>
<feature type="compositionally biased region" description="Basic and acidic residues" evidence="16">
    <location>
        <begin position="736"/>
        <end position="755"/>
    </location>
</feature>
<dbReference type="PROSITE" id="PS51192">
    <property type="entry name" value="HELICASE_ATP_BIND_1"/>
    <property type="match status" value="1"/>
</dbReference>
<comment type="subunit">
    <text evidence="3">Component of the SWR1 chromatin-remodeling complex.</text>
</comment>
<feature type="region of interest" description="Disordered" evidence="16">
    <location>
        <begin position="1"/>
        <end position="284"/>
    </location>
</feature>
<keyword evidence="12" id="KW-0010">Activator</keyword>
<dbReference type="SUPFAM" id="SSF52540">
    <property type="entry name" value="P-loop containing nucleoside triphosphate hydrolases"/>
    <property type="match status" value="2"/>
</dbReference>
<feature type="region of interest" description="Disordered" evidence="16">
    <location>
        <begin position="489"/>
        <end position="778"/>
    </location>
</feature>
<comment type="similarity">
    <text evidence="2">Belongs to the SNF2/RAD54 helicase family. SWR1 subfamily.</text>
</comment>
<keyword evidence="10" id="KW-0805">Transcription regulation</keyword>
<keyword evidence="8" id="KW-0067">ATP-binding</keyword>
<dbReference type="PROSITE" id="PS00690">
    <property type="entry name" value="DEAH_ATP_HELICASE"/>
    <property type="match status" value="1"/>
</dbReference>
<dbReference type="PANTHER" id="PTHR45685:SF1">
    <property type="entry name" value="HELICASE SRCAP"/>
    <property type="match status" value="1"/>
</dbReference>
<dbReference type="InterPro" id="IPR001650">
    <property type="entry name" value="Helicase_C-like"/>
</dbReference>
<keyword evidence="7" id="KW-0347">Helicase</keyword>
<evidence type="ECO:0000256" key="6">
    <source>
        <dbReference type="ARBA" id="ARBA00022801"/>
    </source>
</evidence>
<evidence type="ECO:0000256" key="1">
    <source>
        <dbReference type="ARBA" id="ARBA00004123"/>
    </source>
</evidence>
<feature type="compositionally biased region" description="Low complexity" evidence="16">
    <location>
        <begin position="761"/>
        <end position="777"/>
    </location>
</feature>
<keyword evidence="13" id="KW-0804">Transcription</keyword>
<evidence type="ECO:0000259" key="17">
    <source>
        <dbReference type="PROSITE" id="PS51192"/>
    </source>
</evidence>
<dbReference type="EC" id="3.6.4.12" evidence="4"/>
<feature type="compositionally biased region" description="Polar residues" evidence="16">
    <location>
        <begin position="91"/>
        <end position="100"/>
    </location>
</feature>
<dbReference type="GO" id="GO:0016887">
    <property type="term" value="F:ATP hydrolysis activity"/>
    <property type="evidence" value="ECO:0007669"/>
    <property type="project" value="TreeGrafter"/>
</dbReference>
<feature type="domain" description="Helicase ATP-binding" evidence="17">
    <location>
        <begin position="800"/>
        <end position="965"/>
    </location>
</feature>
<evidence type="ECO:0000256" key="13">
    <source>
        <dbReference type="ARBA" id="ARBA00023163"/>
    </source>
</evidence>
<dbReference type="OrthoDB" id="372624at2759"/>
<dbReference type="Gene3D" id="3.40.50.300">
    <property type="entry name" value="P-loop containing nucleotide triphosphate hydrolases"/>
    <property type="match status" value="1"/>
</dbReference>
<proteinExistence type="inferred from homology"/>
<dbReference type="CDD" id="cd18793">
    <property type="entry name" value="SF2_C_SNF"/>
    <property type="match status" value="1"/>
</dbReference>
<keyword evidence="14" id="KW-0539">Nucleus</keyword>
<dbReference type="PANTHER" id="PTHR45685">
    <property type="entry name" value="HELICASE SRCAP-RELATED"/>
    <property type="match status" value="1"/>
</dbReference>
<dbReference type="Pfam" id="PF00176">
    <property type="entry name" value="SNF2-rel_dom"/>
    <property type="match status" value="1"/>
</dbReference>
<reference evidence="19" key="1">
    <citation type="journal article" date="2020" name="Stud. Mycol.">
        <title>101 Dothideomycetes genomes: a test case for predicting lifestyles and emergence of pathogens.</title>
        <authorList>
            <person name="Haridas S."/>
            <person name="Albert R."/>
            <person name="Binder M."/>
            <person name="Bloem J."/>
            <person name="Labutti K."/>
            <person name="Salamov A."/>
            <person name="Andreopoulos B."/>
            <person name="Baker S."/>
            <person name="Barry K."/>
            <person name="Bills G."/>
            <person name="Bluhm B."/>
            <person name="Cannon C."/>
            <person name="Castanera R."/>
            <person name="Culley D."/>
            <person name="Daum C."/>
            <person name="Ezra D."/>
            <person name="Gonzalez J."/>
            <person name="Henrissat B."/>
            <person name="Kuo A."/>
            <person name="Liang C."/>
            <person name="Lipzen A."/>
            <person name="Lutzoni F."/>
            <person name="Magnuson J."/>
            <person name="Mondo S."/>
            <person name="Nolan M."/>
            <person name="Ohm R."/>
            <person name="Pangilinan J."/>
            <person name="Park H.-J."/>
            <person name="Ramirez L."/>
            <person name="Alfaro M."/>
            <person name="Sun H."/>
            <person name="Tritt A."/>
            <person name="Yoshinaga Y."/>
            <person name="Zwiers L.-H."/>
            <person name="Turgeon B."/>
            <person name="Goodwin S."/>
            <person name="Spatafora J."/>
            <person name="Crous P."/>
            <person name="Grigoriev I."/>
        </authorList>
    </citation>
    <scope>NUCLEOTIDE SEQUENCE</scope>
    <source>
        <strain evidence="19">CBS 130266</strain>
    </source>
</reference>
<dbReference type="GO" id="GO:0006338">
    <property type="term" value="P:chromatin remodeling"/>
    <property type="evidence" value="ECO:0007669"/>
    <property type="project" value="TreeGrafter"/>
</dbReference>
<evidence type="ECO:0000256" key="15">
    <source>
        <dbReference type="ARBA" id="ARBA00047995"/>
    </source>
</evidence>
<dbReference type="InterPro" id="IPR027417">
    <property type="entry name" value="P-loop_NTPase"/>
</dbReference>
<dbReference type="PROSITE" id="PS51194">
    <property type="entry name" value="HELICASE_CTER"/>
    <property type="match status" value="1"/>
</dbReference>
<feature type="compositionally biased region" description="Low complexity" evidence="16">
    <location>
        <begin position="136"/>
        <end position="147"/>
    </location>
</feature>
<evidence type="ECO:0000313" key="19">
    <source>
        <dbReference type="EMBL" id="KAF2435592.1"/>
    </source>
</evidence>
<dbReference type="SMART" id="SM00487">
    <property type="entry name" value="DEXDc"/>
    <property type="match status" value="1"/>
</dbReference>
<dbReference type="FunFam" id="3.40.50.300:FF:000655">
    <property type="entry name" value="Protein PHOTOPERIOD-INDEPENDENT EARLY FLOWERING 1"/>
    <property type="match status" value="1"/>
</dbReference>
<dbReference type="GO" id="GO:0000812">
    <property type="term" value="C:Swr1 complex"/>
    <property type="evidence" value="ECO:0007669"/>
    <property type="project" value="TreeGrafter"/>
</dbReference>
<dbReference type="Gene3D" id="1.20.120.850">
    <property type="entry name" value="SWI2/SNF2 ATPases, N-terminal domain"/>
    <property type="match status" value="1"/>
</dbReference>
<feature type="compositionally biased region" description="Acidic residues" evidence="16">
    <location>
        <begin position="646"/>
        <end position="686"/>
    </location>
</feature>
<accession>A0A9P4U440</accession>
<feature type="compositionally biased region" description="Basic and acidic residues" evidence="16">
    <location>
        <begin position="609"/>
        <end position="625"/>
    </location>
</feature>